<dbReference type="GO" id="GO:0008270">
    <property type="term" value="F:zinc ion binding"/>
    <property type="evidence" value="ECO:0007669"/>
    <property type="project" value="InterPro"/>
</dbReference>
<dbReference type="AlphaFoldDB" id="A0A0M9AAD9"/>
<feature type="repeat" description="ANK" evidence="5">
    <location>
        <begin position="723"/>
        <end position="755"/>
    </location>
</feature>
<dbReference type="InterPro" id="IPR046341">
    <property type="entry name" value="SET_dom_sf"/>
</dbReference>
<dbReference type="InterPro" id="IPR001214">
    <property type="entry name" value="SET_dom"/>
</dbReference>
<dbReference type="SMART" id="SM00468">
    <property type="entry name" value="PreSET"/>
    <property type="match status" value="1"/>
</dbReference>
<dbReference type="PANTHER" id="PTHR46307">
    <property type="entry name" value="G9A, ISOFORM B"/>
    <property type="match status" value="1"/>
</dbReference>
<dbReference type="CDD" id="cd10543">
    <property type="entry name" value="SET_EHMT"/>
    <property type="match status" value="1"/>
</dbReference>
<comment type="subcellular location">
    <subcellularLocation>
        <location evidence="1">Chromosome</location>
    </subcellularLocation>
</comment>
<dbReference type="Pfam" id="PF05033">
    <property type="entry name" value="Pre-SET"/>
    <property type="match status" value="1"/>
</dbReference>
<feature type="domain" description="SET" evidence="7">
    <location>
        <begin position="1081"/>
        <end position="1198"/>
    </location>
</feature>
<keyword evidence="4" id="KW-0949">S-adenosyl-L-methionine</keyword>
<dbReference type="Pfam" id="PF00856">
    <property type="entry name" value="SET"/>
    <property type="match status" value="1"/>
</dbReference>
<dbReference type="GO" id="GO:0005634">
    <property type="term" value="C:nucleus"/>
    <property type="evidence" value="ECO:0007669"/>
    <property type="project" value="InterPro"/>
</dbReference>
<dbReference type="PANTHER" id="PTHR46307:SF4">
    <property type="entry name" value="G9A, ISOFORM B"/>
    <property type="match status" value="1"/>
</dbReference>
<dbReference type="Gene3D" id="2.170.270.10">
    <property type="entry name" value="SET domain"/>
    <property type="match status" value="1"/>
</dbReference>
<evidence type="ECO:0000259" key="8">
    <source>
        <dbReference type="PROSITE" id="PS50867"/>
    </source>
</evidence>
<dbReference type="STRING" id="166423.A0A0M9AAD9"/>
<feature type="compositionally biased region" description="Basic and acidic residues" evidence="6">
    <location>
        <begin position="108"/>
        <end position="128"/>
    </location>
</feature>
<dbReference type="PROSITE" id="PS50088">
    <property type="entry name" value="ANK_REPEAT"/>
    <property type="match status" value="5"/>
</dbReference>
<sequence length="1257" mass="140943">MSENKSKEDATMEGCQEGGEEDDMAAERVENKVSIQQILEGMTNEFNKSVSLVKNAEINRSEKSEHKETEKPVTPLDEMPSVEKENASDKDAEDIPTKQNITESMSTDENHKEDENIGKQETLKKDNGIPRIVLTFRTIDENTDHGKKTKISSCSSNLTLVPDELANCDQIGGVSVKIENSDENSDIIEKSDSEEGRIEEPVKESKNKELEESTQESKLPKEDASVIIENKNAIPNEKTKTDEPDTSTEPIEQMDQADSIVPVTRKRRTGRPRLRALSDHTEEPPGPKRSARRLCKETLKSTVLENAMARKEKSNYTEENLQFKKQRKYNKPGRPKKVIQGKDQNKQLQIKPPDIRQELESSILDGNITISEVNSTLEYSRNSTISENNTNETILDESQNFSSDFDDIEKPFLKPATGRPKRERGRPRGSQAARKIAKADSFEDGSVSVAETGKNNDYPEESTVPVKRTRRSMAPSPSPAEGQASKPESTAIMSETYGQAMLCLCQVRSQLYVTITGSGAPLYCTAIDSIDNRLIGCCNEVDSNDVAMRRPSTRVPFIILCRVHKERLLRHNCCPSCGLFCSQGRFVQCINGHQYHRECEIYPNKKGVCPHCGNETTAYDVMVTMSGLRKPVFIPTRKKFSKLPSAKMSLPGKGDNTKLAERPPSPLIQPDIIKIPEPSVNSERPERYTIMSLYTSVKNGDLEKLVNVLACGYNANHTFRDYAHRTGLHIAADKGHLSCVHVLVQAGAQLDVMDRNQLTPLMLAASKGKADVVKYLIKIGADVTLKGEDGMTALHMAAKSGHLEVCRIILTECKAPRTLVDSVDDGGWTSLIWACEFCHTDVARFLLDKKCDPLIRDAEQNIALHWSAFSGSSEITEMLLNEGCDVNAVNVHGDTPLHIAARQDQYAVSVLLLARGAKIGEVNAAGETAVNCCTNDGDTMSALRLNAKVNELSEHMWEKTVKILTNDISRGKETNPIQCVNGYDSEDKPTDFLYVTENCFTSNINVDRTITSLQSCRCEDNCSSEKCLCGNISLRCWYDEEGKLIPEFNYADPPMLFECNPACDCNRITCNNRVVQYGLTQRFQLFRTKGKGWGLRTLRHIPKGSYVCEYVGEIISDSEADHREDDSYLFDLDNRDGETYCIDARRYGNIARFINHSCAPNLLPVRVFVEHQDLHFPRIAFFANRDIEADEELGYINTEFFAFSFDYGEKFWIIKCKSFTCTCGAENCRYSEKTIQVTLDNYRRKIQQEEMLAAQSS</sequence>
<evidence type="ECO:0000256" key="3">
    <source>
        <dbReference type="ARBA" id="ARBA00022603"/>
    </source>
</evidence>
<dbReference type="GO" id="GO:0002039">
    <property type="term" value="F:p53 binding"/>
    <property type="evidence" value="ECO:0007669"/>
    <property type="project" value="InterPro"/>
</dbReference>
<evidence type="ECO:0000259" key="7">
    <source>
        <dbReference type="PROSITE" id="PS50280"/>
    </source>
</evidence>
<feature type="compositionally biased region" description="Low complexity" evidence="6">
    <location>
        <begin position="382"/>
        <end position="393"/>
    </location>
</feature>
<protein>
    <submittedName>
        <fullName evidence="9">Histone-lysine N-methyltransferase EHMT1</fullName>
    </submittedName>
</protein>
<feature type="compositionally biased region" description="Polar residues" evidence="6">
    <location>
        <begin position="97"/>
        <end position="107"/>
    </location>
</feature>
<feature type="compositionally biased region" description="Basic and acidic residues" evidence="6">
    <location>
        <begin position="57"/>
        <end position="71"/>
    </location>
</feature>
<reference evidence="9 10" key="1">
    <citation type="submission" date="2015-07" db="EMBL/GenBank/DDBJ databases">
        <title>The genome of Melipona quadrifasciata.</title>
        <authorList>
            <person name="Pan H."/>
            <person name="Kapheim K."/>
        </authorList>
    </citation>
    <scope>NUCLEOTIDE SEQUENCE [LARGE SCALE GENOMIC DNA]</scope>
    <source>
        <strain evidence="9">0111107301</strain>
        <tissue evidence="9">Whole body</tissue>
    </source>
</reference>
<feature type="region of interest" description="Disordered" evidence="6">
    <location>
        <begin position="57"/>
        <end position="128"/>
    </location>
</feature>
<dbReference type="InterPro" id="IPR036770">
    <property type="entry name" value="Ankyrin_rpt-contain_sf"/>
</dbReference>
<keyword evidence="9" id="KW-0808">Transferase</keyword>
<dbReference type="Proteomes" id="UP000053105">
    <property type="component" value="Unassembled WGS sequence"/>
</dbReference>
<dbReference type="GO" id="GO:0000785">
    <property type="term" value="C:chromatin"/>
    <property type="evidence" value="ECO:0007669"/>
    <property type="project" value="TreeGrafter"/>
</dbReference>
<keyword evidence="10" id="KW-1185">Reference proteome</keyword>
<dbReference type="Gene3D" id="1.25.40.20">
    <property type="entry name" value="Ankyrin repeat-containing domain"/>
    <property type="match status" value="2"/>
</dbReference>
<evidence type="ECO:0000313" key="10">
    <source>
        <dbReference type="Proteomes" id="UP000053105"/>
    </source>
</evidence>
<keyword evidence="5" id="KW-0040">ANK repeat</keyword>
<dbReference type="SMART" id="SM00317">
    <property type="entry name" value="SET"/>
    <property type="match status" value="1"/>
</dbReference>
<dbReference type="SUPFAM" id="SSF48403">
    <property type="entry name" value="Ankyrin repeat"/>
    <property type="match status" value="1"/>
</dbReference>
<dbReference type="Pfam" id="PF12796">
    <property type="entry name" value="Ank_2"/>
    <property type="match status" value="2"/>
</dbReference>
<evidence type="ECO:0000256" key="2">
    <source>
        <dbReference type="ARBA" id="ARBA00022454"/>
    </source>
</evidence>
<organism evidence="9 10">
    <name type="scientific">Melipona quadrifasciata</name>
    <dbReference type="NCBI Taxonomy" id="166423"/>
    <lineage>
        <taxon>Eukaryota</taxon>
        <taxon>Metazoa</taxon>
        <taxon>Ecdysozoa</taxon>
        <taxon>Arthropoda</taxon>
        <taxon>Hexapoda</taxon>
        <taxon>Insecta</taxon>
        <taxon>Pterygota</taxon>
        <taxon>Neoptera</taxon>
        <taxon>Endopterygota</taxon>
        <taxon>Hymenoptera</taxon>
        <taxon>Apocrita</taxon>
        <taxon>Aculeata</taxon>
        <taxon>Apoidea</taxon>
        <taxon>Anthophila</taxon>
        <taxon>Apidae</taxon>
        <taxon>Melipona</taxon>
    </lineage>
</organism>
<evidence type="ECO:0000256" key="1">
    <source>
        <dbReference type="ARBA" id="ARBA00004286"/>
    </source>
</evidence>
<dbReference type="InterPro" id="IPR002110">
    <property type="entry name" value="Ankyrin_rpt"/>
</dbReference>
<dbReference type="InterPro" id="IPR043550">
    <property type="entry name" value="EHMT1/EHMT2"/>
</dbReference>
<dbReference type="InterPro" id="IPR047762">
    <property type="entry name" value="EHMT_CRR"/>
</dbReference>
<dbReference type="SMART" id="SM00248">
    <property type="entry name" value="ANK"/>
    <property type="match status" value="6"/>
</dbReference>
<feature type="compositionally biased region" description="Basic and acidic residues" evidence="6">
    <location>
        <begin position="187"/>
        <end position="211"/>
    </location>
</feature>
<feature type="compositionally biased region" description="Basic and acidic residues" evidence="6">
    <location>
        <begin position="276"/>
        <end position="286"/>
    </location>
</feature>
<dbReference type="PROSITE" id="PS50280">
    <property type="entry name" value="SET"/>
    <property type="match status" value="1"/>
</dbReference>
<dbReference type="Pfam" id="PF21533">
    <property type="entry name" value="EHMT1-2_CRR"/>
    <property type="match status" value="1"/>
</dbReference>
<feature type="region of interest" description="Disordered" evidence="6">
    <location>
        <begin position="380"/>
        <end position="488"/>
    </location>
</feature>
<evidence type="ECO:0000313" key="9">
    <source>
        <dbReference type="EMBL" id="KOX79129.1"/>
    </source>
</evidence>
<evidence type="ECO:0000256" key="4">
    <source>
        <dbReference type="ARBA" id="ARBA00022691"/>
    </source>
</evidence>
<keyword evidence="2" id="KW-0158">Chromosome</keyword>
<dbReference type="GO" id="GO:0000122">
    <property type="term" value="P:negative regulation of transcription by RNA polymerase II"/>
    <property type="evidence" value="ECO:0007669"/>
    <property type="project" value="TreeGrafter"/>
</dbReference>
<feature type="compositionally biased region" description="Basic and acidic residues" evidence="6">
    <location>
        <begin position="81"/>
        <end position="96"/>
    </location>
</feature>
<dbReference type="SUPFAM" id="SSF82199">
    <property type="entry name" value="SET domain"/>
    <property type="match status" value="1"/>
</dbReference>
<dbReference type="InterPro" id="IPR007728">
    <property type="entry name" value="Pre-SET_dom"/>
</dbReference>
<dbReference type="EMBL" id="KQ435715">
    <property type="protein sequence ID" value="KOX79129.1"/>
    <property type="molecule type" value="Genomic_DNA"/>
</dbReference>
<dbReference type="OrthoDB" id="616263at2759"/>
<gene>
    <name evidence="9" type="ORF">WN51_09941</name>
</gene>
<feature type="compositionally biased region" description="Basic and acidic residues" evidence="6">
    <location>
        <begin position="1"/>
        <end position="10"/>
    </location>
</feature>
<dbReference type="Pfam" id="PF00023">
    <property type="entry name" value="Ank"/>
    <property type="match status" value="1"/>
</dbReference>
<dbReference type="PRINTS" id="PR01415">
    <property type="entry name" value="ANKYRIN"/>
</dbReference>
<evidence type="ECO:0000256" key="5">
    <source>
        <dbReference type="PROSITE-ProRule" id="PRU00023"/>
    </source>
</evidence>
<feature type="repeat" description="ANK" evidence="5">
    <location>
        <begin position="789"/>
        <end position="810"/>
    </location>
</feature>
<feature type="domain" description="Pre-SET" evidence="8">
    <location>
        <begin position="1014"/>
        <end position="1078"/>
    </location>
</feature>
<dbReference type="CDD" id="cd20905">
    <property type="entry name" value="EHMT_ZBD"/>
    <property type="match status" value="1"/>
</dbReference>
<feature type="region of interest" description="Disordered" evidence="6">
    <location>
        <begin position="175"/>
        <end position="294"/>
    </location>
</feature>
<keyword evidence="3 9" id="KW-0489">Methyltransferase</keyword>
<dbReference type="PROSITE" id="PS50297">
    <property type="entry name" value="ANK_REP_REGION"/>
    <property type="match status" value="5"/>
</dbReference>
<feature type="compositionally biased region" description="Basic residues" evidence="6">
    <location>
        <begin position="324"/>
        <end position="339"/>
    </location>
</feature>
<evidence type="ECO:0000256" key="6">
    <source>
        <dbReference type="SAM" id="MobiDB-lite"/>
    </source>
</evidence>
<feature type="repeat" description="ANK" evidence="5">
    <location>
        <begin position="859"/>
        <end position="891"/>
    </location>
</feature>
<dbReference type="PROSITE" id="PS50867">
    <property type="entry name" value="PRE_SET"/>
    <property type="match status" value="1"/>
</dbReference>
<dbReference type="GO" id="GO:0032259">
    <property type="term" value="P:methylation"/>
    <property type="evidence" value="ECO:0007669"/>
    <property type="project" value="UniProtKB-KW"/>
</dbReference>
<proteinExistence type="predicted"/>
<feature type="repeat" description="ANK" evidence="5">
    <location>
        <begin position="756"/>
        <end position="788"/>
    </location>
</feature>
<name>A0A0M9AAD9_9HYME</name>
<feature type="compositionally biased region" description="Basic residues" evidence="6">
    <location>
        <begin position="264"/>
        <end position="274"/>
    </location>
</feature>
<feature type="region of interest" description="Disordered" evidence="6">
    <location>
        <begin position="1"/>
        <end position="29"/>
    </location>
</feature>
<dbReference type="GO" id="GO:0046974">
    <property type="term" value="F:histone H3K9 methyltransferase activity"/>
    <property type="evidence" value="ECO:0007669"/>
    <property type="project" value="TreeGrafter"/>
</dbReference>
<feature type="repeat" description="ANK" evidence="5">
    <location>
        <begin position="892"/>
        <end position="924"/>
    </location>
</feature>
<accession>A0A0M9AAD9</accession>
<feature type="region of interest" description="Disordered" evidence="6">
    <location>
        <begin position="310"/>
        <end position="348"/>
    </location>
</feature>